<dbReference type="SUPFAM" id="SSF51306">
    <property type="entry name" value="LexA/Signal peptidase"/>
    <property type="match status" value="1"/>
</dbReference>
<reference evidence="2 5" key="2">
    <citation type="submission" date="2020-08" db="EMBL/GenBank/DDBJ databases">
        <title>Genomic Encyclopedia of Type Strains, Phase IV (KMG-IV): sequencing the most valuable type-strain genomes for metagenomic binning, comparative biology and taxonomic classification.</title>
        <authorList>
            <person name="Goeker M."/>
        </authorList>
    </citation>
    <scope>NUCLEOTIDE SEQUENCE [LARGE SCALE GENOMIC DNA]</scope>
    <source>
        <strain evidence="2 5">DSM 12027</strain>
    </source>
</reference>
<dbReference type="RefSeq" id="WP_139401637.1">
    <property type="nucleotide sequence ID" value="NZ_JACHEW010000009.1"/>
</dbReference>
<reference evidence="3 4" key="1">
    <citation type="submission" date="2019-06" db="EMBL/GenBank/DDBJ databases">
        <title>Genome sequence of Deinococcus radiopugnans ATCC 19172.</title>
        <authorList>
            <person name="Maclea K.S."/>
            <person name="Maynard C.R."/>
        </authorList>
    </citation>
    <scope>NUCLEOTIDE SEQUENCE [LARGE SCALE GENOMIC DNA]</scope>
    <source>
        <strain evidence="3 4">ATCC 19172</strain>
    </source>
</reference>
<dbReference type="GO" id="GO:0004252">
    <property type="term" value="F:serine-type endopeptidase activity"/>
    <property type="evidence" value="ECO:0007669"/>
    <property type="project" value="UniProtKB-EC"/>
</dbReference>
<dbReference type="EC" id="3.4.21.88" evidence="2"/>
<name>A0A5C4Y7R7_9DEIO</name>
<feature type="domain" description="Peptidase S24/S26A/S26B/S26C" evidence="1">
    <location>
        <begin position="3"/>
        <end position="117"/>
    </location>
</feature>
<proteinExistence type="predicted"/>
<dbReference type="Proteomes" id="UP000313988">
    <property type="component" value="Unassembled WGS sequence"/>
</dbReference>
<evidence type="ECO:0000313" key="2">
    <source>
        <dbReference type="EMBL" id="MBB6016764.1"/>
    </source>
</evidence>
<evidence type="ECO:0000313" key="4">
    <source>
        <dbReference type="Proteomes" id="UP000313988"/>
    </source>
</evidence>
<dbReference type="Pfam" id="PF00717">
    <property type="entry name" value="Peptidase_S24"/>
    <property type="match status" value="1"/>
</dbReference>
<evidence type="ECO:0000313" key="3">
    <source>
        <dbReference type="EMBL" id="TNM71942.1"/>
    </source>
</evidence>
<dbReference type="Proteomes" id="UP000629870">
    <property type="component" value="Unassembled WGS sequence"/>
</dbReference>
<dbReference type="OrthoDB" id="71007at2"/>
<evidence type="ECO:0000259" key="1">
    <source>
        <dbReference type="Pfam" id="PF00717"/>
    </source>
</evidence>
<dbReference type="InterPro" id="IPR015927">
    <property type="entry name" value="Peptidase_S24_S26A/B/C"/>
</dbReference>
<protein>
    <submittedName>
        <fullName evidence="2">Repressor LexA</fullName>
        <ecNumber evidence="2">3.4.21.88</ecNumber>
    </submittedName>
</protein>
<keyword evidence="2" id="KW-0378">Hydrolase</keyword>
<evidence type="ECO:0000313" key="5">
    <source>
        <dbReference type="Proteomes" id="UP000629870"/>
    </source>
</evidence>
<keyword evidence="5" id="KW-1185">Reference proteome</keyword>
<dbReference type="Gene3D" id="2.10.109.10">
    <property type="entry name" value="Umud Fragment, subunit A"/>
    <property type="match status" value="1"/>
</dbReference>
<dbReference type="EMBL" id="JACHEW010000009">
    <property type="protein sequence ID" value="MBB6016764.1"/>
    <property type="molecule type" value="Genomic_DNA"/>
</dbReference>
<dbReference type="AlphaFoldDB" id="A0A5C4Y7R7"/>
<dbReference type="CDD" id="cd06462">
    <property type="entry name" value="Peptidase_S24_S26"/>
    <property type="match status" value="1"/>
</dbReference>
<comment type="caution">
    <text evidence="3">The sequence shown here is derived from an EMBL/GenBank/DDBJ whole genome shotgun (WGS) entry which is preliminary data.</text>
</comment>
<sequence>MLGFISAGSPADPDPFRRRQHLPIPAPFRRFGMFVFQVDGDSMTLKGGGGIRAEDFVLVDARDVLTDRGQVYAFRLSDGSMVVKRLALWQGRPAMFSDNAAYPPVHLDRSVRNLGRVYAFSADGRHWTPTKYRSWD</sequence>
<gene>
    <name evidence="3" type="ORF">FHR04_06130</name>
    <name evidence="2" type="ORF">HNQ04_002019</name>
</gene>
<dbReference type="EMBL" id="VDMO01000005">
    <property type="protein sequence ID" value="TNM71942.1"/>
    <property type="molecule type" value="Genomic_DNA"/>
</dbReference>
<dbReference type="InterPro" id="IPR036286">
    <property type="entry name" value="LexA/Signal_pep-like_sf"/>
</dbReference>
<organism evidence="3 4">
    <name type="scientific">Deinococcus radiopugnans ATCC 19172</name>
    <dbReference type="NCBI Taxonomy" id="585398"/>
    <lineage>
        <taxon>Bacteria</taxon>
        <taxon>Thermotogati</taxon>
        <taxon>Deinococcota</taxon>
        <taxon>Deinococci</taxon>
        <taxon>Deinococcales</taxon>
        <taxon>Deinococcaceae</taxon>
        <taxon>Deinococcus</taxon>
    </lineage>
</organism>
<accession>A0A5C4Y7R7</accession>